<feature type="transmembrane region" description="Helical" evidence="6">
    <location>
        <begin position="12"/>
        <end position="33"/>
    </location>
</feature>
<dbReference type="GO" id="GO:0016020">
    <property type="term" value="C:membrane"/>
    <property type="evidence" value="ECO:0007669"/>
    <property type="project" value="UniProtKB-SubCell"/>
</dbReference>
<protein>
    <submittedName>
        <fullName evidence="7">Permease</fullName>
    </submittedName>
</protein>
<organism evidence="7 8">
    <name type="scientific">Paenibacillus solani</name>
    <dbReference type="NCBI Taxonomy" id="1705565"/>
    <lineage>
        <taxon>Bacteria</taxon>
        <taxon>Bacillati</taxon>
        <taxon>Bacillota</taxon>
        <taxon>Bacilli</taxon>
        <taxon>Bacillales</taxon>
        <taxon>Paenibacillaceae</taxon>
        <taxon>Paenibacillus</taxon>
    </lineage>
</organism>
<evidence type="ECO:0000256" key="1">
    <source>
        <dbReference type="ARBA" id="ARBA00004141"/>
    </source>
</evidence>
<keyword evidence="5 6" id="KW-0472">Membrane</keyword>
<feature type="transmembrane region" description="Helical" evidence="6">
    <location>
        <begin position="161"/>
        <end position="178"/>
    </location>
</feature>
<comment type="similarity">
    <text evidence="2">Belongs to the autoinducer-2 exporter (AI-2E) (TC 2.A.86) family.</text>
</comment>
<evidence type="ECO:0000256" key="2">
    <source>
        <dbReference type="ARBA" id="ARBA00009773"/>
    </source>
</evidence>
<gene>
    <name evidence="7" type="ORF">AM231_03310</name>
</gene>
<keyword evidence="3 6" id="KW-0812">Transmembrane</keyword>
<dbReference type="Proteomes" id="UP000036932">
    <property type="component" value="Unassembled WGS sequence"/>
</dbReference>
<evidence type="ECO:0000313" key="7">
    <source>
        <dbReference type="EMBL" id="KOR88262.1"/>
    </source>
</evidence>
<evidence type="ECO:0000313" key="8">
    <source>
        <dbReference type="Proteomes" id="UP000036932"/>
    </source>
</evidence>
<feature type="transmembrane region" description="Helical" evidence="6">
    <location>
        <begin position="305"/>
        <end position="323"/>
    </location>
</feature>
<dbReference type="InterPro" id="IPR002549">
    <property type="entry name" value="AI-2E-like"/>
</dbReference>
<dbReference type="PANTHER" id="PTHR21716">
    <property type="entry name" value="TRANSMEMBRANE PROTEIN"/>
    <property type="match status" value="1"/>
</dbReference>
<dbReference type="EMBL" id="LIUT01000001">
    <property type="protein sequence ID" value="KOR88262.1"/>
    <property type="molecule type" value="Genomic_DNA"/>
</dbReference>
<evidence type="ECO:0000256" key="3">
    <source>
        <dbReference type="ARBA" id="ARBA00022692"/>
    </source>
</evidence>
<feature type="transmembrane region" description="Helical" evidence="6">
    <location>
        <begin position="221"/>
        <end position="254"/>
    </location>
</feature>
<dbReference type="RefSeq" id="WP_054401327.1">
    <property type="nucleotide sequence ID" value="NZ_LIUT01000001.1"/>
</dbReference>
<evidence type="ECO:0000256" key="4">
    <source>
        <dbReference type="ARBA" id="ARBA00022989"/>
    </source>
</evidence>
<accession>A0A0M1P1J4</accession>
<keyword evidence="4 6" id="KW-1133">Transmembrane helix</keyword>
<proteinExistence type="inferred from homology"/>
<feature type="transmembrane region" description="Helical" evidence="6">
    <location>
        <begin position="260"/>
        <end position="284"/>
    </location>
</feature>
<dbReference type="AlphaFoldDB" id="A0A0M1P1J4"/>
<evidence type="ECO:0000256" key="5">
    <source>
        <dbReference type="ARBA" id="ARBA00023136"/>
    </source>
</evidence>
<feature type="transmembrane region" description="Helical" evidence="6">
    <location>
        <begin position="73"/>
        <end position="98"/>
    </location>
</feature>
<dbReference type="PANTHER" id="PTHR21716:SF15">
    <property type="entry name" value="TRANSPORT PROTEIN YRRI-RELATED"/>
    <property type="match status" value="1"/>
</dbReference>
<feature type="transmembrane region" description="Helical" evidence="6">
    <location>
        <begin position="39"/>
        <end position="61"/>
    </location>
</feature>
<dbReference type="PATRIC" id="fig|1705565.3.peg.2534"/>
<sequence>MEQLTENKWFRLLVWLLLGLITLYFVWLLRPLFLDIYRFIKAVLAPFLIAMIISYVLNPVVCMLSERKVPRSIAVLLIYAVFLTSLTVLLINMIPMLIRQLEELNEHLPELTMNAQSLMTNLDSRLLPPGVRTGVNSWFYQMESRLAGGISDFMDNIGNTINILFNVMIIPFLIFYILKDFEVFQRTAVSYLPRSRRKSIVTLLKEIDAALGNYVRGQFLVCFIIGVLAYVGYMIVGMPYALLLASIVAVFNIIPYLGPFLGAAPALVMASTISWKMVLLVAVVNMICQTLESNIISPQVVGKKLHLHPLLIIFALLVGGQLAGTVGLILAVPVFAVLKVLLQHFFAYYVRRKSG</sequence>
<dbReference type="Pfam" id="PF01594">
    <property type="entry name" value="AI-2E_transport"/>
    <property type="match status" value="1"/>
</dbReference>
<comment type="caution">
    <text evidence="7">The sequence shown here is derived from an EMBL/GenBank/DDBJ whole genome shotgun (WGS) entry which is preliminary data.</text>
</comment>
<comment type="subcellular location">
    <subcellularLocation>
        <location evidence="1">Membrane</location>
        <topology evidence="1">Multi-pass membrane protein</topology>
    </subcellularLocation>
</comment>
<name>A0A0M1P1J4_9BACL</name>
<dbReference type="OrthoDB" id="9793390at2"/>
<reference evidence="8" key="1">
    <citation type="submission" date="2015-08" db="EMBL/GenBank/DDBJ databases">
        <title>Genome sequencing project for genomic taxonomy and phylogenomics of Bacillus-like bacteria.</title>
        <authorList>
            <person name="Liu B."/>
            <person name="Wang J."/>
            <person name="Zhu Y."/>
            <person name="Liu G."/>
            <person name="Chen Q."/>
            <person name="Chen Z."/>
            <person name="Lan J."/>
            <person name="Che J."/>
            <person name="Ge C."/>
            <person name="Shi H."/>
            <person name="Pan Z."/>
            <person name="Liu X."/>
        </authorList>
    </citation>
    <scope>NUCLEOTIDE SEQUENCE [LARGE SCALE GENOMIC DNA]</scope>
    <source>
        <strain evidence="8">FJAT-22460</strain>
    </source>
</reference>
<feature type="transmembrane region" description="Helical" evidence="6">
    <location>
        <begin position="329"/>
        <end position="350"/>
    </location>
</feature>
<keyword evidence="8" id="KW-1185">Reference proteome</keyword>
<evidence type="ECO:0000256" key="6">
    <source>
        <dbReference type="SAM" id="Phobius"/>
    </source>
</evidence>
<dbReference type="GO" id="GO:0055085">
    <property type="term" value="P:transmembrane transport"/>
    <property type="evidence" value="ECO:0007669"/>
    <property type="project" value="TreeGrafter"/>
</dbReference>